<dbReference type="RefSeq" id="WP_386406283.1">
    <property type="nucleotide sequence ID" value="NZ_JBHSPT010000118.1"/>
</dbReference>
<reference evidence="2" key="1">
    <citation type="journal article" date="2019" name="Int. J. Syst. Evol. Microbiol.">
        <title>The Global Catalogue of Microorganisms (GCM) 10K type strain sequencing project: providing services to taxonomists for standard genome sequencing and annotation.</title>
        <authorList>
            <consortium name="The Broad Institute Genomics Platform"/>
            <consortium name="The Broad Institute Genome Sequencing Center for Infectious Disease"/>
            <person name="Wu L."/>
            <person name="Ma J."/>
        </authorList>
    </citation>
    <scope>NUCLEOTIDE SEQUENCE [LARGE SCALE GENOMIC DNA]</scope>
    <source>
        <strain evidence="2">JCM 12763</strain>
    </source>
</reference>
<evidence type="ECO:0000313" key="1">
    <source>
        <dbReference type="EMBL" id="MFC6060361.1"/>
    </source>
</evidence>
<keyword evidence="2" id="KW-1185">Reference proteome</keyword>
<organism evidence="1 2">
    <name type="scientific">Streptomyces pratens</name>
    <dbReference type="NCBI Taxonomy" id="887456"/>
    <lineage>
        <taxon>Bacteria</taxon>
        <taxon>Bacillati</taxon>
        <taxon>Actinomycetota</taxon>
        <taxon>Actinomycetes</taxon>
        <taxon>Kitasatosporales</taxon>
        <taxon>Streptomycetaceae</taxon>
        <taxon>Streptomyces</taxon>
    </lineage>
</organism>
<proteinExistence type="predicted"/>
<evidence type="ECO:0000313" key="2">
    <source>
        <dbReference type="Proteomes" id="UP001596242"/>
    </source>
</evidence>
<comment type="caution">
    <text evidence="1">The sequence shown here is derived from an EMBL/GenBank/DDBJ whole genome shotgun (WGS) entry which is preliminary data.</text>
</comment>
<sequence>MMTERHSQPEFFVLWHARHLAVEEDGEAIHRDLDGGIHLDEEEWRILGIYRDREMAEARGQDAKQLPGFRDEPDCFCISPLMLDEDLWTDGYFTEYPEGIQED</sequence>
<accession>A0ABW1M9K3</accession>
<protein>
    <submittedName>
        <fullName evidence="1">Uncharacterized protein</fullName>
    </submittedName>
</protein>
<dbReference type="Proteomes" id="UP001596242">
    <property type="component" value="Unassembled WGS sequence"/>
</dbReference>
<name>A0ABW1M9K3_9ACTN</name>
<dbReference type="EMBL" id="JBHSPT010000118">
    <property type="protein sequence ID" value="MFC6060361.1"/>
    <property type="molecule type" value="Genomic_DNA"/>
</dbReference>
<gene>
    <name evidence="1" type="ORF">ACFP50_34670</name>
</gene>